<dbReference type="OrthoDB" id="5637362at2"/>
<evidence type="ECO:0000313" key="2">
    <source>
        <dbReference type="Proteomes" id="UP000201728"/>
    </source>
</evidence>
<accession>A0A222P063</accession>
<reference evidence="2" key="1">
    <citation type="submission" date="2016-07" db="EMBL/GenBank/DDBJ databases">
        <authorList>
            <person name="Florea S."/>
            <person name="Webb J.S."/>
            <person name="Jaromczyk J."/>
            <person name="Schardl C.L."/>
        </authorList>
    </citation>
    <scope>NUCLEOTIDE SEQUENCE [LARGE SCALE GENOMIC DNA]</scope>
    <source>
        <strain evidence="2">CDC-D5610</strain>
    </source>
</reference>
<proteinExistence type="predicted"/>
<sequence length="732" mass="85113">MRKYNSEEALLYAWRQKLNTIDTKREPLKKELLTLLDDVNANSSDRLIQFNKRKNTLLGDEHQQGWSWTANLNWLWNFISFISFGYLKLNSQPGSRLREALLITPEVDNQLVTIDSNAIETIFLDDSQFEAALFSEPQKALQDFRCRLQRLKKAEDTKENLQIIERLDALKRRLPPQDYQNYLIQLFEHAPKECLTYYYALYQKENIQDQYEFIESYLLAETLIKLYVSPEKDISAKENSHPFIFAAQELIILLSFLNSGINKIDPIKQILAESSFSPTREDLIRESIYLQVKKQILDVLEKKIDSTRFKYTSYDTPLKIIKDLYEYVNPKPHPLLMQVTRLVTEVLIRTHYNVVEEKQKEWSSDRLNYQTLNFFAGKILQTWPSDFHINSVKDNTSLLNPHQYASGIMRDYQPAEKHAVAILVSGSLNIKEGLKTARRIRCESQLTQLEKDWIVRRVLSVYPHLKPQLNSVLNKLVIFNSRNLSTTQENSFADMSATTLIALVDNNLKVSQDLQDIDKENEINNEALHALHHLITHCQLDIEQLSFIYHQLLPRCKEHCISEELFKYWQQQIKKQQSELLRFNATETSFKPSELELLLKENTEIATILNNYQEPFQRILMLCSHLQRLVESLNFSAAKDCARLAVNNFASLLDTLVSTSSPLTKKEVANAIMLLKDNLQPYLSEKQYASWYSKLLNFPSSHASSTEVVFFHAASFPEKPSDKSAEPTITKP</sequence>
<name>A0A222P063_9GAMM</name>
<keyword evidence="2" id="KW-1185">Reference proteome</keyword>
<evidence type="ECO:0000313" key="1">
    <source>
        <dbReference type="EMBL" id="ASQ45253.1"/>
    </source>
</evidence>
<dbReference type="RefSeq" id="WP_094090333.1">
    <property type="nucleotide sequence ID" value="NZ_CP016397.1"/>
</dbReference>
<dbReference type="AlphaFoldDB" id="A0A222P063"/>
<dbReference type="Proteomes" id="UP000201728">
    <property type="component" value="Chromosome"/>
</dbReference>
<organism evidence="1 2">
    <name type="scientific">Legionella clemsonensis</name>
    <dbReference type="NCBI Taxonomy" id="1867846"/>
    <lineage>
        <taxon>Bacteria</taxon>
        <taxon>Pseudomonadati</taxon>
        <taxon>Pseudomonadota</taxon>
        <taxon>Gammaproteobacteria</taxon>
        <taxon>Legionellales</taxon>
        <taxon>Legionellaceae</taxon>
        <taxon>Legionella</taxon>
    </lineage>
</organism>
<gene>
    <name evidence="1" type="ORF">clem_03475</name>
</gene>
<protein>
    <submittedName>
        <fullName evidence="1">Uncharacterized protein</fullName>
    </submittedName>
</protein>
<dbReference type="EMBL" id="CP016397">
    <property type="protein sequence ID" value="ASQ45253.1"/>
    <property type="molecule type" value="Genomic_DNA"/>
</dbReference>
<dbReference type="KEGG" id="lcd:clem_03475"/>